<dbReference type="InterPro" id="IPR011250">
    <property type="entry name" value="OMP/PagP_B-barrel"/>
</dbReference>
<feature type="domain" description="DUF6089" evidence="1">
    <location>
        <begin position="9"/>
        <end position="184"/>
    </location>
</feature>
<evidence type="ECO:0000313" key="3">
    <source>
        <dbReference type="Proteomes" id="UP000753961"/>
    </source>
</evidence>
<dbReference type="InterPro" id="IPR045743">
    <property type="entry name" value="DUF6089"/>
</dbReference>
<protein>
    <recommendedName>
        <fullName evidence="1">DUF6089 domain-containing protein</fullName>
    </recommendedName>
</protein>
<organism evidence="2 3">
    <name type="scientific">Membranihabitans marinus</name>
    <dbReference type="NCBI Taxonomy" id="1227546"/>
    <lineage>
        <taxon>Bacteria</taxon>
        <taxon>Pseudomonadati</taxon>
        <taxon>Bacteroidota</taxon>
        <taxon>Saprospiria</taxon>
        <taxon>Saprospirales</taxon>
        <taxon>Saprospiraceae</taxon>
        <taxon>Membranihabitans</taxon>
    </lineage>
</organism>
<evidence type="ECO:0000259" key="1">
    <source>
        <dbReference type="Pfam" id="PF19573"/>
    </source>
</evidence>
<sequence length="250" mass="28018">MSYGQKGIEAGGWIGPSVYFGDLNPDYDITHPGIAGGLIVKYVFNDRINLKFGANYLYVHGDDLRYDNNFQQQRGLNFRSNVWELGSELEFNFFAFKPGDREKFFTPFLSAGIGLFKFEPKATYQGMTKKLRMLGTEGQNIGEEYASTKFAGIISGGFKYALNNRWILSLTASTRILTTDYLDDVSTTYPDLLVIESLRNDPDAGLFSDPTENSYVGKQRGDSVNKDSYNYIGIGVTYFFGGLQCPDISK</sequence>
<evidence type="ECO:0000313" key="2">
    <source>
        <dbReference type="EMBL" id="MBY5957826.1"/>
    </source>
</evidence>
<name>A0A953HWG6_9BACT</name>
<dbReference type="SUPFAM" id="SSF56925">
    <property type="entry name" value="OMPA-like"/>
    <property type="match status" value="1"/>
</dbReference>
<dbReference type="Gene3D" id="2.40.160.20">
    <property type="match status" value="1"/>
</dbReference>
<keyword evidence="3" id="KW-1185">Reference proteome</keyword>
<accession>A0A953HWG6</accession>
<reference evidence="2" key="1">
    <citation type="submission" date="2021-06" db="EMBL/GenBank/DDBJ databases">
        <title>44 bacteria genomes isolated from Dapeng, Shenzhen.</title>
        <authorList>
            <person name="Zheng W."/>
            <person name="Yu S."/>
            <person name="Huang Y."/>
        </authorList>
    </citation>
    <scope>NUCLEOTIDE SEQUENCE</scope>
    <source>
        <strain evidence="2">DP5N28-2</strain>
    </source>
</reference>
<dbReference type="AlphaFoldDB" id="A0A953HWG6"/>
<dbReference type="Pfam" id="PF19573">
    <property type="entry name" value="DUF6089"/>
    <property type="match status" value="1"/>
</dbReference>
<proteinExistence type="predicted"/>
<dbReference type="Proteomes" id="UP000753961">
    <property type="component" value="Unassembled WGS sequence"/>
</dbReference>
<dbReference type="EMBL" id="JAHVHU010000006">
    <property type="protein sequence ID" value="MBY5957826.1"/>
    <property type="molecule type" value="Genomic_DNA"/>
</dbReference>
<comment type="caution">
    <text evidence="2">The sequence shown here is derived from an EMBL/GenBank/DDBJ whole genome shotgun (WGS) entry which is preliminary data.</text>
</comment>
<gene>
    <name evidence="2" type="ORF">KUV50_06780</name>
</gene>